<dbReference type="GO" id="GO:0008168">
    <property type="term" value="F:methyltransferase activity"/>
    <property type="evidence" value="ECO:0007669"/>
    <property type="project" value="TreeGrafter"/>
</dbReference>
<dbReference type="InterPro" id="IPR026669">
    <property type="entry name" value="Arsenite_MeTrfase-like"/>
</dbReference>
<dbReference type="AlphaFoldDB" id="A0AAN8Y624"/>
<organism evidence="1 2">
    <name type="scientific">Solanum bulbocastanum</name>
    <name type="common">Wild potato</name>
    <dbReference type="NCBI Taxonomy" id="147425"/>
    <lineage>
        <taxon>Eukaryota</taxon>
        <taxon>Viridiplantae</taxon>
        <taxon>Streptophyta</taxon>
        <taxon>Embryophyta</taxon>
        <taxon>Tracheophyta</taxon>
        <taxon>Spermatophyta</taxon>
        <taxon>Magnoliopsida</taxon>
        <taxon>eudicotyledons</taxon>
        <taxon>Gunneridae</taxon>
        <taxon>Pentapetalae</taxon>
        <taxon>asterids</taxon>
        <taxon>lamiids</taxon>
        <taxon>Solanales</taxon>
        <taxon>Solanaceae</taxon>
        <taxon>Solanoideae</taxon>
        <taxon>Solaneae</taxon>
        <taxon>Solanum</taxon>
    </lineage>
</organism>
<dbReference type="SUPFAM" id="SSF53335">
    <property type="entry name" value="S-adenosyl-L-methionine-dependent methyltransferases"/>
    <property type="match status" value="1"/>
</dbReference>
<name>A0AAN8Y624_SOLBU</name>
<accession>A0AAN8Y624</accession>
<proteinExistence type="predicted"/>
<protein>
    <submittedName>
        <fullName evidence="1">Uncharacterized protein</fullName>
    </submittedName>
</protein>
<comment type="caution">
    <text evidence="1">The sequence shown here is derived from an EMBL/GenBank/DDBJ whole genome shotgun (WGS) entry which is preliminary data.</text>
</comment>
<reference evidence="1 2" key="1">
    <citation type="submission" date="2024-02" db="EMBL/GenBank/DDBJ databases">
        <title>de novo genome assembly of Solanum bulbocastanum strain 11H21.</title>
        <authorList>
            <person name="Hosaka A.J."/>
        </authorList>
    </citation>
    <scope>NUCLEOTIDE SEQUENCE [LARGE SCALE GENOMIC DNA]</scope>
    <source>
        <tissue evidence="1">Young leaves</tissue>
    </source>
</reference>
<dbReference type="InterPro" id="IPR029063">
    <property type="entry name" value="SAM-dependent_MTases_sf"/>
</dbReference>
<dbReference type="Gene3D" id="3.40.50.150">
    <property type="entry name" value="Vaccinia Virus protein VP39"/>
    <property type="match status" value="1"/>
</dbReference>
<keyword evidence="2" id="KW-1185">Reference proteome</keyword>
<gene>
    <name evidence="1" type="ORF">RDI58_023259</name>
</gene>
<sequence length="86" mass="9526">MREYIFPGGCLPALSRIISGMAAASRLCQILALGFDDKFIRTWEYYFDYCAAGFKTCTQGDYQIVFSRPGNVAAFGDPYNGVPSAY</sequence>
<evidence type="ECO:0000313" key="2">
    <source>
        <dbReference type="Proteomes" id="UP001371456"/>
    </source>
</evidence>
<dbReference type="PANTHER" id="PTHR43675:SF30">
    <property type="entry name" value="CYCLOPROPANE-FATTY-ACYL-PHOSPHOLIPID SYNTHASE"/>
    <property type="match status" value="1"/>
</dbReference>
<dbReference type="Proteomes" id="UP001371456">
    <property type="component" value="Unassembled WGS sequence"/>
</dbReference>
<evidence type="ECO:0000313" key="1">
    <source>
        <dbReference type="EMBL" id="KAK6781075.1"/>
    </source>
</evidence>
<dbReference type="EMBL" id="JBANQN010000009">
    <property type="protein sequence ID" value="KAK6781075.1"/>
    <property type="molecule type" value="Genomic_DNA"/>
</dbReference>
<dbReference type="PANTHER" id="PTHR43675">
    <property type="entry name" value="ARSENITE METHYLTRANSFERASE"/>
    <property type="match status" value="1"/>
</dbReference>